<evidence type="ECO:0000313" key="2">
    <source>
        <dbReference type="Proteomes" id="UP000223071"/>
    </source>
</evidence>
<reference evidence="1 2" key="1">
    <citation type="submission" date="2017-09" db="EMBL/GenBank/DDBJ databases">
        <title>Sequencing the genomes of two abundant thermophiles in Great Basin hot springs: Thermocrinis jamiesonii and novel Chloroflexi Thermoflexus hugenholtzii.</title>
        <authorList>
            <person name="Hedlund B."/>
        </authorList>
    </citation>
    <scope>NUCLEOTIDE SEQUENCE [LARGE SCALE GENOMIC DNA]</scope>
    <source>
        <strain evidence="1 2">G233</strain>
    </source>
</reference>
<gene>
    <name evidence="1" type="ORF">A9A59_2281</name>
</gene>
<dbReference type="EMBL" id="PDJQ01000001">
    <property type="protein sequence ID" value="PFG75023.1"/>
    <property type="molecule type" value="Genomic_DNA"/>
</dbReference>
<evidence type="ECO:0000313" key="1">
    <source>
        <dbReference type="EMBL" id="PFG75023.1"/>
    </source>
</evidence>
<dbReference type="AlphaFoldDB" id="A0A2A9HI25"/>
<accession>A0A2A9HI25</accession>
<dbReference type="Proteomes" id="UP000223071">
    <property type="component" value="Unassembled WGS sequence"/>
</dbReference>
<organism evidence="1 2">
    <name type="scientific">Tepidiforma thermophila (strain KCTC 52669 / CGMCC 1.13589 / G233)</name>
    <dbReference type="NCBI Taxonomy" id="2761530"/>
    <lineage>
        <taxon>Bacteria</taxon>
        <taxon>Bacillati</taxon>
        <taxon>Chloroflexota</taxon>
        <taxon>Tepidiformia</taxon>
        <taxon>Tepidiformales</taxon>
        <taxon>Tepidiformaceae</taxon>
        <taxon>Tepidiforma</taxon>
    </lineage>
</organism>
<protein>
    <submittedName>
        <fullName evidence="1">Uncharacterized protein</fullName>
    </submittedName>
</protein>
<dbReference type="InterPro" id="IPR046262">
    <property type="entry name" value="DUF6295"/>
</dbReference>
<dbReference type="Pfam" id="PF19812">
    <property type="entry name" value="DUF6295"/>
    <property type="match status" value="1"/>
</dbReference>
<keyword evidence="2" id="KW-1185">Reference proteome</keyword>
<name>A0A2A9HI25_TEPT2</name>
<comment type="caution">
    <text evidence="1">The sequence shown here is derived from an EMBL/GenBank/DDBJ whole genome shotgun (WGS) entry which is preliminary data.</text>
</comment>
<proteinExistence type="predicted"/>
<dbReference type="RefSeq" id="WP_098504365.1">
    <property type="nucleotide sequence ID" value="NZ_PDJQ01000001.1"/>
</dbReference>
<sequence>MCSNILIHAPLEGAGFGRRGWFPVTRANVTYDHPLHLDLEHAVTVDFVDEAGGLDARIGVELTVASARALAEALLAACAEAEAYETGAAQTR</sequence>